<dbReference type="AlphaFoldDB" id="A0A437CGA9"/>
<reference evidence="2 3" key="2">
    <citation type="submission" date="2019-01" db="EMBL/GenBank/DDBJ databases">
        <title>A chromosome length genome reference of the Java medaka (oryzias javanicus).</title>
        <authorList>
            <person name="Herpin A."/>
            <person name="Takehana Y."/>
            <person name="Naruse K."/>
            <person name="Ansai S."/>
            <person name="Kawaguchi M."/>
        </authorList>
    </citation>
    <scope>NUCLEOTIDE SEQUENCE [LARGE SCALE GENOMIC DNA]</scope>
    <source>
        <strain evidence="2">RS831</strain>
        <tissue evidence="2">Whole body</tissue>
    </source>
</reference>
<dbReference type="Proteomes" id="UP000283210">
    <property type="component" value="Chromosome 17"/>
</dbReference>
<evidence type="ECO:0000313" key="2">
    <source>
        <dbReference type="EMBL" id="RVE61916.1"/>
    </source>
</evidence>
<feature type="region of interest" description="Disordered" evidence="1">
    <location>
        <begin position="32"/>
        <end position="78"/>
    </location>
</feature>
<name>A0A437CGA9_ORYJA</name>
<proteinExistence type="predicted"/>
<dbReference type="EMBL" id="CM012453">
    <property type="protein sequence ID" value="RVE61916.1"/>
    <property type="molecule type" value="Genomic_DNA"/>
</dbReference>
<gene>
    <name evidence="2" type="ORF">OJAV_G00175400</name>
</gene>
<organism evidence="2 3">
    <name type="scientific">Oryzias javanicus</name>
    <name type="common">Javanese ricefish</name>
    <name type="synonym">Aplocheilus javanicus</name>
    <dbReference type="NCBI Taxonomy" id="123683"/>
    <lineage>
        <taxon>Eukaryota</taxon>
        <taxon>Metazoa</taxon>
        <taxon>Chordata</taxon>
        <taxon>Craniata</taxon>
        <taxon>Vertebrata</taxon>
        <taxon>Euteleostomi</taxon>
        <taxon>Actinopterygii</taxon>
        <taxon>Neopterygii</taxon>
        <taxon>Teleostei</taxon>
        <taxon>Neoteleostei</taxon>
        <taxon>Acanthomorphata</taxon>
        <taxon>Ovalentaria</taxon>
        <taxon>Atherinomorphae</taxon>
        <taxon>Beloniformes</taxon>
        <taxon>Adrianichthyidae</taxon>
        <taxon>Oryziinae</taxon>
        <taxon>Oryzias</taxon>
    </lineage>
</organism>
<evidence type="ECO:0000256" key="1">
    <source>
        <dbReference type="SAM" id="MobiDB-lite"/>
    </source>
</evidence>
<sequence>MTLRIRLSPGRVHQKHHRLQCSLSIVSLSPAGCHPHRARVRSRQRSEQQRKPSPGTPHFAPASQLLRRRKEVKIDAVT</sequence>
<keyword evidence="3" id="KW-1185">Reference proteome</keyword>
<feature type="compositionally biased region" description="Basic residues" evidence="1">
    <location>
        <begin position="34"/>
        <end position="43"/>
    </location>
</feature>
<reference evidence="2 3" key="1">
    <citation type="submission" date="2018-11" db="EMBL/GenBank/DDBJ databases">
        <authorList>
            <person name="Lopez-Roques C."/>
            <person name="Donnadieu C."/>
            <person name="Bouchez O."/>
            <person name="Klopp C."/>
            <person name="Cabau C."/>
            <person name="Zahm M."/>
        </authorList>
    </citation>
    <scope>NUCLEOTIDE SEQUENCE [LARGE SCALE GENOMIC DNA]</scope>
    <source>
        <strain evidence="2">RS831</strain>
        <tissue evidence="2">Whole body</tissue>
    </source>
</reference>
<evidence type="ECO:0000313" key="3">
    <source>
        <dbReference type="Proteomes" id="UP000283210"/>
    </source>
</evidence>
<accession>A0A437CGA9</accession>
<protein>
    <submittedName>
        <fullName evidence="2">Uncharacterized protein</fullName>
    </submittedName>
</protein>